<keyword evidence="3" id="KW-0813">Transport</keyword>
<dbReference type="InterPro" id="IPR003423">
    <property type="entry name" value="OMP_efflux"/>
</dbReference>
<dbReference type="InterPro" id="IPR051906">
    <property type="entry name" value="TolC-like"/>
</dbReference>
<keyword evidence="7" id="KW-0998">Cell outer membrane</keyword>
<keyword evidence="9" id="KW-0732">Signal</keyword>
<keyword evidence="5" id="KW-0812">Transmembrane</keyword>
<accession>A0A7W9BMK7</accession>
<dbReference type="GO" id="GO:1990281">
    <property type="term" value="C:efflux pump complex"/>
    <property type="evidence" value="ECO:0007669"/>
    <property type="project" value="TreeGrafter"/>
</dbReference>
<dbReference type="GO" id="GO:0015562">
    <property type="term" value="F:efflux transmembrane transporter activity"/>
    <property type="evidence" value="ECO:0007669"/>
    <property type="project" value="InterPro"/>
</dbReference>
<keyword evidence="8" id="KW-0175">Coiled coil</keyword>
<dbReference type="InterPro" id="IPR010130">
    <property type="entry name" value="T1SS_OMP_TolC"/>
</dbReference>
<dbReference type="PANTHER" id="PTHR30026:SF22">
    <property type="entry name" value="OUTER MEMBRANE EFFLUX PROTEIN"/>
    <property type="match status" value="1"/>
</dbReference>
<evidence type="ECO:0000256" key="7">
    <source>
        <dbReference type="ARBA" id="ARBA00023237"/>
    </source>
</evidence>
<evidence type="ECO:0000256" key="9">
    <source>
        <dbReference type="SAM" id="SignalP"/>
    </source>
</evidence>
<dbReference type="Pfam" id="PF02321">
    <property type="entry name" value="OEP"/>
    <property type="match status" value="2"/>
</dbReference>
<feature type="chain" id="PRO_5030685222" evidence="9">
    <location>
        <begin position="26"/>
        <end position="453"/>
    </location>
</feature>
<keyword evidence="11" id="KW-1185">Reference proteome</keyword>
<evidence type="ECO:0000256" key="2">
    <source>
        <dbReference type="ARBA" id="ARBA00007613"/>
    </source>
</evidence>
<dbReference type="GO" id="GO:0009279">
    <property type="term" value="C:cell outer membrane"/>
    <property type="evidence" value="ECO:0007669"/>
    <property type="project" value="UniProtKB-SubCell"/>
</dbReference>
<gene>
    <name evidence="10" type="ORF">FHS72_002758</name>
</gene>
<evidence type="ECO:0000256" key="5">
    <source>
        <dbReference type="ARBA" id="ARBA00022692"/>
    </source>
</evidence>
<evidence type="ECO:0000313" key="10">
    <source>
        <dbReference type="EMBL" id="MBB5723121.1"/>
    </source>
</evidence>
<dbReference type="NCBIfam" id="TIGR01844">
    <property type="entry name" value="type_I_sec_TolC"/>
    <property type="match status" value="1"/>
</dbReference>
<comment type="similarity">
    <text evidence="2">Belongs to the outer membrane factor (OMF) (TC 1.B.17) family.</text>
</comment>
<protein>
    <submittedName>
        <fullName evidence="10">Outer membrane protein</fullName>
    </submittedName>
</protein>
<dbReference type="RefSeq" id="WP_183530040.1">
    <property type="nucleotide sequence ID" value="NZ_JACIJM010000008.1"/>
</dbReference>
<evidence type="ECO:0000256" key="1">
    <source>
        <dbReference type="ARBA" id="ARBA00004442"/>
    </source>
</evidence>
<evidence type="ECO:0000256" key="8">
    <source>
        <dbReference type="SAM" id="Coils"/>
    </source>
</evidence>
<dbReference type="PANTHER" id="PTHR30026">
    <property type="entry name" value="OUTER MEMBRANE PROTEIN TOLC"/>
    <property type="match status" value="1"/>
</dbReference>
<keyword evidence="4" id="KW-1134">Transmembrane beta strand</keyword>
<evidence type="ECO:0000256" key="3">
    <source>
        <dbReference type="ARBA" id="ARBA00022448"/>
    </source>
</evidence>
<evidence type="ECO:0000313" key="11">
    <source>
        <dbReference type="Proteomes" id="UP000535415"/>
    </source>
</evidence>
<sequence>MKKFAVQLKTIAAVCFVTFAPAASAETLADALTYAYDHSGLIDQNRALLRAADEDVAQSVASTLPVINWAATATSSAPRTTGADLISANASISASLTIYDSGANQLAIDAQKELVLGTRQSLINIEQQVLLRAIEAYMNVRRNSEFVALRQSNVNVINQELRAANDRFEVGEVTRTDVSLAEARLAEARSLLASAQGNLTQSAEEFRAAVGRAPGRLDPVSPAPVARTIDDAKAFAVRNHPSMREAQHSVSAAELNIRRAEAANNPSVSLDASLGFNDEFDFGRQVGVTVSGPIYQGGRLSSAVRQFMARRDAARAGLHITSHGIEQQVGNAYSFLEVARASRQASEEQIRASTVAFRGVREEATLGARTTLDVLNAEQELLSARANQISAQADEVVASYTMLSATGLLTAEHLRLPVQQYDPSAYYNLVKDAPTSTSDQGAALDRVLRAIGD</sequence>
<proteinExistence type="inferred from homology"/>
<dbReference type="AlphaFoldDB" id="A0A7W9BMK7"/>
<organism evidence="10 11">
    <name type="scientific">Yoonia ponticola</name>
    <dbReference type="NCBI Taxonomy" id="1524255"/>
    <lineage>
        <taxon>Bacteria</taxon>
        <taxon>Pseudomonadati</taxon>
        <taxon>Pseudomonadota</taxon>
        <taxon>Alphaproteobacteria</taxon>
        <taxon>Rhodobacterales</taxon>
        <taxon>Paracoccaceae</taxon>
        <taxon>Yoonia</taxon>
    </lineage>
</organism>
<dbReference type="Proteomes" id="UP000535415">
    <property type="component" value="Unassembled WGS sequence"/>
</dbReference>
<name>A0A7W9BMK7_9RHOB</name>
<dbReference type="Gene3D" id="1.20.1600.10">
    <property type="entry name" value="Outer membrane efflux proteins (OEP)"/>
    <property type="match status" value="1"/>
</dbReference>
<evidence type="ECO:0000256" key="6">
    <source>
        <dbReference type="ARBA" id="ARBA00023136"/>
    </source>
</evidence>
<evidence type="ECO:0000256" key="4">
    <source>
        <dbReference type="ARBA" id="ARBA00022452"/>
    </source>
</evidence>
<feature type="signal peptide" evidence="9">
    <location>
        <begin position="1"/>
        <end position="25"/>
    </location>
</feature>
<feature type="coiled-coil region" evidence="8">
    <location>
        <begin position="178"/>
        <end position="205"/>
    </location>
</feature>
<comment type="caution">
    <text evidence="10">The sequence shown here is derived from an EMBL/GenBank/DDBJ whole genome shotgun (WGS) entry which is preliminary data.</text>
</comment>
<reference evidence="10 11" key="1">
    <citation type="submission" date="2020-08" db="EMBL/GenBank/DDBJ databases">
        <title>Genomic Encyclopedia of Type Strains, Phase IV (KMG-IV): sequencing the most valuable type-strain genomes for metagenomic binning, comparative biology and taxonomic classification.</title>
        <authorList>
            <person name="Goeker M."/>
        </authorList>
    </citation>
    <scope>NUCLEOTIDE SEQUENCE [LARGE SCALE GENOMIC DNA]</scope>
    <source>
        <strain evidence="10 11">DSM 101064</strain>
    </source>
</reference>
<comment type="subcellular location">
    <subcellularLocation>
        <location evidence="1">Cell outer membrane</location>
    </subcellularLocation>
</comment>
<dbReference type="EMBL" id="JACIJM010000008">
    <property type="protein sequence ID" value="MBB5723121.1"/>
    <property type="molecule type" value="Genomic_DNA"/>
</dbReference>
<dbReference type="GO" id="GO:0015288">
    <property type="term" value="F:porin activity"/>
    <property type="evidence" value="ECO:0007669"/>
    <property type="project" value="TreeGrafter"/>
</dbReference>
<keyword evidence="6" id="KW-0472">Membrane</keyword>
<dbReference type="SUPFAM" id="SSF56954">
    <property type="entry name" value="Outer membrane efflux proteins (OEP)"/>
    <property type="match status" value="1"/>
</dbReference>